<dbReference type="AlphaFoldDB" id="A0AAW5HVG6"/>
<dbReference type="InterPro" id="IPR003691">
    <property type="entry name" value="FluC"/>
</dbReference>
<comment type="activity regulation">
    <text evidence="10">Na(+) is not transported, but it plays an essential structural role and its presence is essential for fluoride channel function.</text>
</comment>
<comment type="function">
    <text evidence="9 10">Fluoride-specific ion channel. Important for reducing fluoride concentration in the cell, thus reducing its toxicity.</text>
</comment>
<dbReference type="Pfam" id="PF02537">
    <property type="entry name" value="CRCB"/>
    <property type="match status" value="1"/>
</dbReference>
<evidence type="ECO:0000256" key="10">
    <source>
        <dbReference type="HAMAP-Rule" id="MF_00454"/>
    </source>
</evidence>
<dbReference type="HAMAP" id="MF_00454">
    <property type="entry name" value="FluC"/>
    <property type="match status" value="1"/>
</dbReference>
<keyword evidence="5 10" id="KW-0472">Membrane</keyword>
<feature type="transmembrane region" description="Helical" evidence="10">
    <location>
        <begin position="7"/>
        <end position="31"/>
    </location>
</feature>
<dbReference type="GO" id="GO:0062054">
    <property type="term" value="F:fluoride channel activity"/>
    <property type="evidence" value="ECO:0007669"/>
    <property type="project" value="UniProtKB-UniRule"/>
</dbReference>
<evidence type="ECO:0000313" key="11">
    <source>
        <dbReference type="EMBL" id="MCO6395485.1"/>
    </source>
</evidence>
<dbReference type="GO" id="GO:0005886">
    <property type="term" value="C:plasma membrane"/>
    <property type="evidence" value="ECO:0007669"/>
    <property type="project" value="UniProtKB-SubCell"/>
</dbReference>
<dbReference type="GO" id="GO:0140114">
    <property type="term" value="P:cellular detoxification of fluoride"/>
    <property type="evidence" value="ECO:0007669"/>
    <property type="project" value="UniProtKB-UniRule"/>
</dbReference>
<evidence type="ECO:0000256" key="1">
    <source>
        <dbReference type="ARBA" id="ARBA00004651"/>
    </source>
</evidence>
<evidence type="ECO:0000256" key="4">
    <source>
        <dbReference type="ARBA" id="ARBA00022989"/>
    </source>
</evidence>
<keyword evidence="2 10" id="KW-1003">Cell membrane</keyword>
<evidence type="ECO:0000256" key="8">
    <source>
        <dbReference type="ARBA" id="ARBA00035585"/>
    </source>
</evidence>
<feature type="transmembrane region" description="Helical" evidence="10">
    <location>
        <begin position="86"/>
        <end position="105"/>
    </location>
</feature>
<keyword evidence="10" id="KW-0479">Metal-binding</keyword>
<evidence type="ECO:0000256" key="3">
    <source>
        <dbReference type="ARBA" id="ARBA00022692"/>
    </source>
</evidence>
<keyword evidence="10" id="KW-0406">Ion transport</keyword>
<proteinExistence type="inferred from homology"/>
<keyword evidence="3 10" id="KW-0812">Transmembrane</keyword>
<sequence length="118" mass="12189">MESNEPLAVGVGAGTGALTRYVLTAGLLAVLPAAPHYAFLVTLGINVLGSYAMGYFRPGPLLGTGFLGGFTTFSALTVAAAQTTAITAFIYVLSSVVLCIAGWWAGDTMRDRKEAGDR</sequence>
<evidence type="ECO:0000256" key="5">
    <source>
        <dbReference type="ARBA" id="ARBA00023136"/>
    </source>
</evidence>
<dbReference type="EMBL" id="JAEUWV010000033">
    <property type="protein sequence ID" value="MCO6395485.1"/>
    <property type="molecule type" value="Genomic_DNA"/>
</dbReference>
<evidence type="ECO:0000256" key="7">
    <source>
        <dbReference type="ARBA" id="ARBA00035120"/>
    </source>
</evidence>
<dbReference type="GO" id="GO:0046872">
    <property type="term" value="F:metal ion binding"/>
    <property type="evidence" value="ECO:0007669"/>
    <property type="project" value="UniProtKB-KW"/>
</dbReference>
<feature type="transmembrane region" description="Helical" evidence="10">
    <location>
        <begin position="37"/>
        <end position="54"/>
    </location>
</feature>
<evidence type="ECO:0000256" key="6">
    <source>
        <dbReference type="ARBA" id="ARBA00023303"/>
    </source>
</evidence>
<protein>
    <recommendedName>
        <fullName evidence="10">Fluoride-specific ion channel FluC</fullName>
    </recommendedName>
</protein>
<accession>A0AAW5HVG6</accession>
<feature type="binding site" evidence="10">
    <location>
        <position position="68"/>
    </location>
    <ligand>
        <name>Na(+)</name>
        <dbReference type="ChEBI" id="CHEBI:29101"/>
        <note>structural</note>
    </ligand>
</feature>
<keyword evidence="12" id="KW-1185">Reference proteome</keyword>
<evidence type="ECO:0000313" key="12">
    <source>
        <dbReference type="Proteomes" id="UP001205920"/>
    </source>
</evidence>
<feature type="transmembrane region" description="Helical" evidence="10">
    <location>
        <begin position="61"/>
        <end position="80"/>
    </location>
</feature>
<dbReference type="Proteomes" id="UP001205920">
    <property type="component" value="Unassembled WGS sequence"/>
</dbReference>
<keyword evidence="6 10" id="KW-0407">Ion channel</keyword>
<reference evidence="11 12" key="1">
    <citation type="submission" date="2021-01" db="EMBL/GenBank/DDBJ databases">
        <title>Identification and Characterization of Corynebacterium sp.</title>
        <authorList>
            <person name="Luo Q."/>
            <person name="Qu P."/>
            <person name="Chen Q."/>
        </authorList>
    </citation>
    <scope>NUCLEOTIDE SEQUENCE [LARGE SCALE GENOMIC DNA]</scope>
    <source>
        <strain evidence="11 12">MC-18</strain>
    </source>
</reference>
<evidence type="ECO:0000256" key="2">
    <source>
        <dbReference type="ARBA" id="ARBA00022475"/>
    </source>
</evidence>
<evidence type="ECO:0000256" key="9">
    <source>
        <dbReference type="ARBA" id="ARBA00049940"/>
    </source>
</evidence>
<keyword evidence="10" id="KW-0915">Sodium</keyword>
<comment type="similarity">
    <text evidence="7 10">Belongs to the fluoride channel Fluc/FEX (TC 1.A.43) family.</text>
</comment>
<keyword evidence="4 10" id="KW-1133">Transmembrane helix</keyword>
<feature type="binding site" evidence="10">
    <location>
        <position position="71"/>
    </location>
    <ligand>
        <name>Na(+)</name>
        <dbReference type="ChEBI" id="CHEBI:29101"/>
        <note>structural</note>
    </ligand>
</feature>
<comment type="catalytic activity">
    <reaction evidence="8">
        <text>fluoride(in) = fluoride(out)</text>
        <dbReference type="Rhea" id="RHEA:76159"/>
        <dbReference type="ChEBI" id="CHEBI:17051"/>
    </reaction>
    <physiologicalReaction direction="left-to-right" evidence="8">
        <dbReference type="Rhea" id="RHEA:76160"/>
    </physiologicalReaction>
</comment>
<comment type="caution">
    <text evidence="11">The sequence shown here is derived from an EMBL/GenBank/DDBJ whole genome shotgun (WGS) entry which is preliminary data.</text>
</comment>
<keyword evidence="10" id="KW-0813">Transport</keyword>
<comment type="subcellular location">
    <subcellularLocation>
        <location evidence="1 10">Cell membrane</location>
        <topology evidence="1 10">Multi-pass membrane protein</topology>
    </subcellularLocation>
</comment>
<gene>
    <name evidence="10" type="primary">fluC</name>
    <name evidence="10" type="synonym">crcB</name>
    <name evidence="11" type="ORF">JMN37_10995</name>
</gene>
<name>A0AAW5HVG6_9CORY</name>
<organism evidence="11 12">
    <name type="scientific">Corynebacterium lipophilum</name>
    <dbReference type="NCBI Taxonomy" id="2804918"/>
    <lineage>
        <taxon>Bacteria</taxon>
        <taxon>Bacillati</taxon>
        <taxon>Actinomycetota</taxon>
        <taxon>Actinomycetes</taxon>
        <taxon>Mycobacteriales</taxon>
        <taxon>Corynebacteriaceae</taxon>
        <taxon>Corynebacterium</taxon>
    </lineage>
</organism>